<dbReference type="RefSeq" id="WP_092546588.1">
    <property type="nucleotide sequence ID" value="NZ_BOMJ01000066.1"/>
</dbReference>
<dbReference type="EMBL" id="LT629758">
    <property type="protein sequence ID" value="SDT58745.1"/>
    <property type="molecule type" value="Genomic_DNA"/>
</dbReference>
<gene>
    <name evidence="2" type="ORF">SAMN04489716_4691</name>
</gene>
<organism evidence="2 3">
    <name type="scientific">Actinoplanes derwentensis</name>
    <dbReference type="NCBI Taxonomy" id="113562"/>
    <lineage>
        <taxon>Bacteria</taxon>
        <taxon>Bacillati</taxon>
        <taxon>Actinomycetota</taxon>
        <taxon>Actinomycetes</taxon>
        <taxon>Micromonosporales</taxon>
        <taxon>Micromonosporaceae</taxon>
        <taxon>Actinoplanes</taxon>
    </lineage>
</organism>
<proteinExistence type="predicted"/>
<sequence length="90" mass="9896">MGVRRSTLWLIPAGLLVGCAASFFVPGLAPYSRYHFYRLKCGGEPVIATDFAAARSYRLPGQGLPVNPFDTEFFCTEAEAQDAGFHRQLP</sequence>
<evidence type="ECO:0000256" key="1">
    <source>
        <dbReference type="SAM" id="Phobius"/>
    </source>
</evidence>
<dbReference type="STRING" id="113562.SAMN04489716_4691"/>
<protein>
    <recommendedName>
        <fullName evidence="4">Lipoprotein</fullName>
    </recommendedName>
</protein>
<dbReference type="OrthoDB" id="3535701at2"/>
<reference evidence="2 3" key="1">
    <citation type="submission" date="2016-10" db="EMBL/GenBank/DDBJ databases">
        <authorList>
            <person name="de Groot N.N."/>
        </authorList>
    </citation>
    <scope>NUCLEOTIDE SEQUENCE [LARGE SCALE GENOMIC DNA]</scope>
    <source>
        <strain evidence="2 3">DSM 43941</strain>
    </source>
</reference>
<evidence type="ECO:0000313" key="3">
    <source>
        <dbReference type="Proteomes" id="UP000198688"/>
    </source>
</evidence>
<feature type="transmembrane region" description="Helical" evidence="1">
    <location>
        <begin position="6"/>
        <end position="29"/>
    </location>
</feature>
<keyword evidence="3" id="KW-1185">Reference proteome</keyword>
<accession>A0A1H2BKF5</accession>
<name>A0A1H2BKF5_9ACTN</name>
<dbReference type="PROSITE" id="PS51257">
    <property type="entry name" value="PROKAR_LIPOPROTEIN"/>
    <property type="match status" value="1"/>
</dbReference>
<keyword evidence="1" id="KW-0812">Transmembrane</keyword>
<keyword evidence="1" id="KW-0472">Membrane</keyword>
<dbReference type="Proteomes" id="UP000198688">
    <property type="component" value="Chromosome I"/>
</dbReference>
<keyword evidence="1" id="KW-1133">Transmembrane helix</keyword>
<evidence type="ECO:0000313" key="2">
    <source>
        <dbReference type="EMBL" id="SDT58745.1"/>
    </source>
</evidence>
<evidence type="ECO:0008006" key="4">
    <source>
        <dbReference type="Google" id="ProtNLM"/>
    </source>
</evidence>
<dbReference type="AlphaFoldDB" id="A0A1H2BKF5"/>